<dbReference type="AlphaFoldDB" id="A0A392UXP1"/>
<keyword evidence="2" id="KW-1185">Reference proteome</keyword>
<comment type="caution">
    <text evidence="1">The sequence shown here is derived from an EMBL/GenBank/DDBJ whole genome shotgun (WGS) entry which is preliminary data.</text>
</comment>
<evidence type="ECO:0000313" key="1">
    <source>
        <dbReference type="EMBL" id="MCI79661.1"/>
    </source>
</evidence>
<reference evidence="1 2" key="1">
    <citation type="journal article" date="2018" name="Front. Plant Sci.">
        <title>Red Clover (Trifolium pratense) and Zigzag Clover (T. medium) - A Picture of Genomic Similarities and Differences.</title>
        <authorList>
            <person name="Dluhosova J."/>
            <person name="Istvanek J."/>
            <person name="Nedelnik J."/>
            <person name="Repkova J."/>
        </authorList>
    </citation>
    <scope>NUCLEOTIDE SEQUENCE [LARGE SCALE GENOMIC DNA]</scope>
    <source>
        <strain evidence="2">cv. 10/8</strain>
        <tissue evidence="1">Leaf</tissue>
    </source>
</reference>
<dbReference type="EMBL" id="LXQA010978690">
    <property type="protein sequence ID" value="MCI79661.1"/>
    <property type="molecule type" value="Genomic_DNA"/>
</dbReference>
<organism evidence="1 2">
    <name type="scientific">Trifolium medium</name>
    <dbReference type="NCBI Taxonomy" id="97028"/>
    <lineage>
        <taxon>Eukaryota</taxon>
        <taxon>Viridiplantae</taxon>
        <taxon>Streptophyta</taxon>
        <taxon>Embryophyta</taxon>
        <taxon>Tracheophyta</taxon>
        <taxon>Spermatophyta</taxon>
        <taxon>Magnoliopsida</taxon>
        <taxon>eudicotyledons</taxon>
        <taxon>Gunneridae</taxon>
        <taxon>Pentapetalae</taxon>
        <taxon>rosids</taxon>
        <taxon>fabids</taxon>
        <taxon>Fabales</taxon>
        <taxon>Fabaceae</taxon>
        <taxon>Papilionoideae</taxon>
        <taxon>50 kb inversion clade</taxon>
        <taxon>NPAAA clade</taxon>
        <taxon>Hologalegina</taxon>
        <taxon>IRL clade</taxon>
        <taxon>Trifolieae</taxon>
        <taxon>Trifolium</taxon>
    </lineage>
</organism>
<dbReference type="Proteomes" id="UP000265520">
    <property type="component" value="Unassembled WGS sequence"/>
</dbReference>
<evidence type="ECO:0000313" key="2">
    <source>
        <dbReference type="Proteomes" id="UP000265520"/>
    </source>
</evidence>
<protein>
    <submittedName>
        <fullName evidence="1">Uncharacterized protein</fullName>
    </submittedName>
</protein>
<feature type="non-terminal residue" evidence="1">
    <location>
        <position position="56"/>
    </location>
</feature>
<sequence>MDYEADVHEAQRQADVEDITNVFTNAMPHAPEMESFPVPQYDENVLAEMVWRMDLS</sequence>
<accession>A0A392UXP1</accession>
<name>A0A392UXP1_9FABA</name>
<proteinExistence type="predicted"/>